<protein>
    <recommendedName>
        <fullName evidence="4">Lipocalin-like domain-containing protein</fullName>
    </recommendedName>
</protein>
<evidence type="ECO:0000313" key="3">
    <source>
        <dbReference type="Proteomes" id="UP000321580"/>
    </source>
</evidence>
<accession>A0A5C6RSJ0</accession>
<reference evidence="2 3" key="1">
    <citation type="submission" date="2019-08" db="EMBL/GenBank/DDBJ databases">
        <title>Genome of Phaeodactylibacter luteus.</title>
        <authorList>
            <person name="Bowman J.P."/>
        </authorList>
    </citation>
    <scope>NUCLEOTIDE SEQUENCE [LARGE SCALE GENOMIC DNA]</scope>
    <source>
        <strain evidence="2 3">KCTC 42180</strain>
    </source>
</reference>
<sequence>MKKLLFLALVALVSCTSNEAAKQQLIGNWQYNKDAMVQAVKEREAVSDQEILNVQQFADMYSRDVFVFQEDGQLLLNAAAGSPLSGTWELNADGSELTINLGAKGKPSKILSISGNKLVLEPIAKEGRLNFPRIFKRVE</sequence>
<dbReference type="EMBL" id="VOOR01000010">
    <property type="protein sequence ID" value="TXB64914.1"/>
    <property type="molecule type" value="Genomic_DNA"/>
</dbReference>
<keyword evidence="3" id="KW-1185">Reference proteome</keyword>
<proteinExistence type="predicted"/>
<evidence type="ECO:0008006" key="4">
    <source>
        <dbReference type="Google" id="ProtNLM"/>
    </source>
</evidence>
<dbReference type="PROSITE" id="PS51257">
    <property type="entry name" value="PROKAR_LIPOPROTEIN"/>
    <property type="match status" value="1"/>
</dbReference>
<evidence type="ECO:0000313" key="2">
    <source>
        <dbReference type="EMBL" id="TXB64914.1"/>
    </source>
</evidence>
<gene>
    <name evidence="2" type="ORF">FRY97_06730</name>
</gene>
<organism evidence="2 3">
    <name type="scientific">Phaeodactylibacter luteus</name>
    <dbReference type="NCBI Taxonomy" id="1564516"/>
    <lineage>
        <taxon>Bacteria</taxon>
        <taxon>Pseudomonadati</taxon>
        <taxon>Bacteroidota</taxon>
        <taxon>Saprospiria</taxon>
        <taxon>Saprospirales</taxon>
        <taxon>Haliscomenobacteraceae</taxon>
        <taxon>Phaeodactylibacter</taxon>
    </lineage>
</organism>
<feature type="signal peptide" evidence="1">
    <location>
        <begin position="1"/>
        <end position="19"/>
    </location>
</feature>
<dbReference type="AlphaFoldDB" id="A0A5C6RSJ0"/>
<comment type="caution">
    <text evidence="2">The sequence shown here is derived from an EMBL/GenBank/DDBJ whole genome shotgun (WGS) entry which is preliminary data.</text>
</comment>
<dbReference type="Proteomes" id="UP000321580">
    <property type="component" value="Unassembled WGS sequence"/>
</dbReference>
<feature type="chain" id="PRO_5022989837" description="Lipocalin-like domain-containing protein" evidence="1">
    <location>
        <begin position="20"/>
        <end position="139"/>
    </location>
</feature>
<dbReference type="RefSeq" id="WP_147166681.1">
    <property type="nucleotide sequence ID" value="NZ_VOOR01000010.1"/>
</dbReference>
<name>A0A5C6RSJ0_9BACT</name>
<keyword evidence="1" id="KW-0732">Signal</keyword>
<evidence type="ECO:0000256" key="1">
    <source>
        <dbReference type="SAM" id="SignalP"/>
    </source>
</evidence>